<dbReference type="OrthoDB" id="2448732at2759"/>
<feature type="non-terminal residue" evidence="2">
    <location>
        <position position="107"/>
    </location>
</feature>
<protein>
    <submittedName>
        <fullName evidence="2">Uncharacterized protein</fullName>
    </submittedName>
</protein>
<feature type="region of interest" description="Disordered" evidence="1">
    <location>
        <begin position="1"/>
        <end position="107"/>
    </location>
</feature>
<comment type="caution">
    <text evidence="2">The sequence shown here is derived from an EMBL/GenBank/DDBJ whole genome shotgun (WGS) entry which is preliminary data.</text>
</comment>
<evidence type="ECO:0000256" key="1">
    <source>
        <dbReference type="SAM" id="MobiDB-lite"/>
    </source>
</evidence>
<keyword evidence="3" id="KW-1185">Reference proteome</keyword>
<sequence>MASNEPMVIEEQLSTQPEQEQCKRRKHEAESIDADMQETNTQINKEKHGNQDTNSFEQNSRSAETSKILEITSSHQQKVNKEYNQTDPHQMDGDQSRIGDPQIQIKE</sequence>
<evidence type="ECO:0000313" key="2">
    <source>
        <dbReference type="EMBL" id="RIB00499.1"/>
    </source>
</evidence>
<dbReference type="EMBL" id="QKWP01004103">
    <property type="protein sequence ID" value="RIB00499.1"/>
    <property type="molecule type" value="Genomic_DNA"/>
</dbReference>
<dbReference type="Proteomes" id="UP000266673">
    <property type="component" value="Unassembled WGS sequence"/>
</dbReference>
<dbReference type="AlphaFoldDB" id="A0A397TVW7"/>
<reference evidence="2 3" key="1">
    <citation type="submission" date="2018-06" db="EMBL/GenBank/DDBJ databases">
        <title>Comparative genomics reveals the genomic features of Rhizophagus irregularis, R. cerebriforme, R. diaphanum and Gigaspora rosea, and their symbiotic lifestyle signature.</title>
        <authorList>
            <person name="Morin E."/>
            <person name="San Clemente H."/>
            <person name="Chen E.C.H."/>
            <person name="De La Providencia I."/>
            <person name="Hainaut M."/>
            <person name="Kuo A."/>
            <person name="Kohler A."/>
            <person name="Murat C."/>
            <person name="Tang N."/>
            <person name="Roy S."/>
            <person name="Loubradou J."/>
            <person name="Henrissat B."/>
            <person name="Grigoriev I.V."/>
            <person name="Corradi N."/>
            <person name="Roux C."/>
            <person name="Martin F.M."/>
        </authorList>
    </citation>
    <scope>NUCLEOTIDE SEQUENCE [LARGE SCALE GENOMIC DNA]</scope>
    <source>
        <strain evidence="2 3">DAOM 194757</strain>
    </source>
</reference>
<feature type="compositionally biased region" description="Polar residues" evidence="1">
    <location>
        <begin position="51"/>
        <end position="88"/>
    </location>
</feature>
<accession>A0A397TVW7</accession>
<name>A0A397TVW7_9GLOM</name>
<gene>
    <name evidence="2" type="ORF">C2G38_2051606</name>
</gene>
<evidence type="ECO:0000313" key="3">
    <source>
        <dbReference type="Proteomes" id="UP000266673"/>
    </source>
</evidence>
<proteinExistence type="predicted"/>
<organism evidence="2 3">
    <name type="scientific">Gigaspora rosea</name>
    <dbReference type="NCBI Taxonomy" id="44941"/>
    <lineage>
        <taxon>Eukaryota</taxon>
        <taxon>Fungi</taxon>
        <taxon>Fungi incertae sedis</taxon>
        <taxon>Mucoromycota</taxon>
        <taxon>Glomeromycotina</taxon>
        <taxon>Glomeromycetes</taxon>
        <taxon>Diversisporales</taxon>
        <taxon>Gigasporaceae</taxon>
        <taxon>Gigaspora</taxon>
    </lineage>
</organism>